<evidence type="ECO:0000259" key="6">
    <source>
        <dbReference type="Pfam" id="PF11846"/>
    </source>
</evidence>
<dbReference type="Pfam" id="PF11846">
    <property type="entry name" value="Wzy_C_2"/>
    <property type="match status" value="1"/>
</dbReference>
<dbReference type="AlphaFoldDB" id="A0A2T3QMT3"/>
<evidence type="ECO:0000256" key="2">
    <source>
        <dbReference type="ARBA" id="ARBA00022692"/>
    </source>
</evidence>
<protein>
    <submittedName>
        <fullName evidence="8">Lipid A core - O-antigen ligase and related enzymes</fullName>
    </submittedName>
</protein>
<dbReference type="EMBL" id="UATL01000001">
    <property type="protein sequence ID" value="SPY29384.1"/>
    <property type="molecule type" value="Genomic_DNA"/>
</dbReference>
<dbReference type="InterPro" id="IPR031726">
    <property type="entry name" value="PglL_A"/>
</dbReference>
<reference evidence="8 9" key="1">
    <citation type="submission" date="2018-06" db="EMBL/GenBank/DDBJ databases">
        <authorList>
            <consortium name="Pathogen Informatics"/>
            <person name="Doyle S."/>
        </authorList>
    </citation>
    <scope>NUCLEOTIDE SEQUENCE [LARGE SCALE GENOMIC DNA]</scope>
    <source>
        <strain evidence="8 9">NCTC11647</strain>
    </source>
</reference>
<dbReference type="PANTHER" id="PTHR37422:SF21">
    <property type="entry name" value="EXOQ-LIKE PROTEIN"/>
    <property type="match status" value="1"/>
</dbReference>
<dbReference type="OrthoDB" id="5596698at2"/>
<dbReference type="RefSeq" id="WP_005303572.1">
    <property type="nucleotide sequence ID" value="NZ_PYOG01000004.1"/>
</dbReference>
<evidence type="ECO:0000256" key="1">
    <source>
        <dbReference type="ARBA" id="ARBA00004141"/>
    </source>
</evidence>
<gene>
    <name evidence="8" type="ORF">NCTC11647_02584</name>
</gene>
<accession>A0A2T3QMT3</accession>
<dbReference type="InterPro" id="IPR021797">
    <property type="entry name" value="Wzy_C_2"/>
</dbReference>
<evidence type="ECO:0000259" key="7">
    <source>
        <dbReference type="Pfam" id="PF15864"/>
    </source>
</evidence>
<dbReference type="InterPro" id="IPR051533">
    <property type="entry name" value="WaaL-like"/>
</dbReference>
<dbReference type="InterPro" id="IPR007016">
    <property type="entry name" value="O-antigen_ligase-rel_domated"/>
</dbReference>
<dbReference type="PANTHER" id="PTHR37422">
    <property type="entry name" value="TEICHURONIC ACID BIOSYNTHESIS PROTEIN TUAE"/>
    <property type="match status" value="1"/>
</dbReference>
<feature type="domain" description="Virulence factor membrane-bound polymerase C-terminal" evidence="6">
    <location>
        <begin position="387"/>
        <end position="573"/>
    </location>
</feature>
<dbReference type="Pfam" id="PF15864">
    <property type="entry name" value="PglL_A"/>
    <property type="match status" value="1"/>
</dbReference>
<proteinExistence type="predicted"/>
<keyword evidence="2" id="KW-0812">Transmembrane</keyword>
<organism evidence="8 9">
    <name type="scientific">Photobacterium damselae</name>
    <dbReference type="NCBI Taxonomy" id="38293"/>
    <lineage>
        <taxon>Bacteria</taxon>
        <taxon>Pseudomonadati</taxon>
        <taxon>Pseudomonadota</taxon>
        <taxon>Gammaproteobacteria</taxon>
        <taxon>Vibrionales</taxon>
        <taxon>Vibrionaceae</taxon>
        <taxon>Photobacterium</taxon>
    </lineage>
</organism>
<dbReference type="GO" id="GO:0016874">
    <property type="term" value="F:ligase activity"/>
    <property type="evidence" value="ECO:0007669"/>
    <property type="project" value="UniProtKB-KW"/>
</dbReference>
<keyword evidence="8" id="KW-0436">Ligase</keyword>
<feature type="domain" description="O-antigen ligase-related" evidence="5">
    <location>
        <begin position="221"/>
        <end position="366"/>
    </location>
</feature>
<feature type="domain" description="Protein glycosylation ligase" evidence="7">
    <location>
        <begin position="174"/>
        <end position="199"/>
    </location>
</feature>
<name>A0A2T3QMT3_PHODM</name>
<evidence type="ECO:0000256" key="4">
    <source>
        <dbReference type="ARBA" id="ARBA00023136"/>
    </source>
</evidence>
<evidence type="ECO:0000313" key="9">
    <source>
        <dbReference type="Proteomes" id="UP000251647"/>
    </source>
</evidence>
<dbReference type="Proteomes" id="UP000251647">
    <property type="component" value="Unassembled WGS sequence"/>
</dbReference>
<dbReference type="Pfam" id="PF04932">
    <property type="entry name" value="Wzy_C"/>
    <property type="match status" value="1"/>
</dbReference>
<evidence type="ECO:0000313" key="8">
    <source>
        <dbReference type="EMBL" id="SPY29384.1"/>
    </source>
</evidence>
<sequence length="583" mass="66630">MAVVQLQGTRLEPQQISKPLVRYFLVSIAALFLLAMHYFQHNPGGSGLELSFNVTSWIPFSIAIALGLAEICRQKIWRYSKLTLILLLCCVLLSLPVFYPNADASQVSFRLFTLWSGWLFFVALQQFTFTHKQRQRILWFILAGILIETLFAWVQFLYLKPGNPFGYDTLANRPYGIFQQPNVMASFLATGLVLSAYLLARVPMYRGKWNWQHLILQLTPVLIIPILVVLSSRTGWLGAIVGVGLMIPYLHRFAPKKLWIGWLLMVAAGLMSAWGLTAERSWAPADGRVSLQSLRSVHIPQAFDMFKAEPMTGYGYGRFETAYITQTAIWHHDDPKLPAGVPSLDHPHNELVFWAAEGGIIPLLGLLIAATAVFLKIKKARQGTQLALIGLFFPITLHTQLEYPFYHSLIHWIVFIIFIYWIDNLTAKYYRYQATYVLTLKVFSIALPIVITSFMITTLYSGAQLTKFETSKPINVDYLMKVNNPWAWQNRFEWDLHVTQLQIGVATEKPQLIEDYINWATIKAQTWPRPALYQNLILAYNQLNNHKQAEQIEQEAQFLFPNMSFSHSQAVTTQAKPQLSQAK</sequence>
<comment type="subcellular location">
    <subcellularLocation>
        <location evidence="1">Membrane</location>
        <topology evidence="1">Multi-pass membrane protein</topology>
    </subcellularLocation>
</comment>
<keyword evidence="3" id="KW-1133">Transmembrane helix</keyword>
<evidence type="ECO:0000256" key="3">
    <source>
        <dbReference type="ARBA" id="ARBA00022989"/>
    </source>
</evidence>
<evidence type="ECO:0000259" key="5">
    <source>
        <dbReference type="Pfam" id="PF04932"/>
    </source>
</evidence>
<keyword evidence="4" id="KW-0472">Membrane</keyword>
<dbReference type="GO" id="GO:0016020">
    <property type="term" value="C:membrane"/>
    <property type="evidence" value="ECO:0007669"/>
    <property type="project" value="UniProtKB-SubCell"/>
</dbReference>